<evidence type="ECO:0000256" key="6">
    <source>
        <dbReference type="SAM" id="Phobius"/>
    </source>
</evidence>
<feature type="transmembrane region" description="Helical" evidence="6">
    <location>
        <begin position="238"/>
        <end position="262"/>
    </location>
</feature>
<feature type="region of interest" description="Disordered" evidence="5">
    <location>
        <begin position="348"/>
        <end position="367"/>
    </location>
</feature>
<feature type="transmembrane region" description="Helical" evidence="6">
    <location>
        <begin position="208"/>
        <end position="226"/>
    </location>
</feature>
<evidence type="ECO:0000256" key="4">
    <source>
        <dbReference type="ARBA" id="ARBA00023136"/>
    </source>
</evidence>
<evidence type="ECO:0000256" key="3">
    <source>
        <dbReference type="ARBA" id="ARBA00022989"/>
    </source>
</evidence>
<dbReference type="OrthoDB" id="1684102at2759"/>
<dbReference type="GO" id="GO:0015179">
    <property type="term" value="F:L-amino acid transmembrane transporter activity"/>
    <property type="evidence" value="ECO:0007669"/>
    <property type="project" value="TreeGrafter"/>
</dbReference>
<name>A0A8J2X0H1_9STRA</name>
<reference evidence="8" key="1">
    <citation type="submission" date="2021-11" db="EMBL/GenBank/DDBJ databases">
        <authorList>
            <consortium name="Genoscope - CEA"/>
            <person name="William W."/>
        </authorList>
    </citation>
    <scope>NUCLEOTIDE SEQUENCE</scope>
</reference>
<evidence type="ECO:0000256" key="5">
    <source>
        <dbReference type="SAM" id="MobiDB-lite"/>
    </source>
</evidence>
<keyword evidence="4 6" id="KW-0472">Membrane</keyword>
<dbReference type="PANTHER" id="PTHR22950:SF681">
    <property type="entry name" value="SH2 DOMAIN-CONTAINING PROTEIN"/>
    <property type="match status" value="1"/>
</dbReference>
<keyword evidence="9" id="KW-1185">Reference proteome</keyword>
<accession>A0A8J2X0H1</accession>
<organism evidence="8 9">
    <name type="scientific">Pelagomonas calceolata</name>
    <dbReference type="NCBI Taxonomy" id="35677"/>
    <lineage>
        <taxon>Eukaryota</taxon>
        <taxon>Sar</taxon>
        <taxon>Stramenopiles</taxon>
        <taxon>Ochrophyta</taxon>
        <taxon>Pelagophyceae</taxon>
        <taxon>Pelagomonadales</taxon>
        <taxon>Pelagomonadaceae</taxon>
        <taxon>Pelagomonas</taxon>
    </lineage>
</organism>
<keyword evidence="2 6" id="KW-0812">Transmembrane</keyword>
<evidence type="ECO:0000256" key="1">
    <source>
        <dbReference type="ARBA" id="ARBA00004141"/>
    </source>
</evidence>
<dbReference type="InterPro" id="IPR013057">
    <property type="entry name" value="AA_transpt_TM"/>
</dbReference>
<dbReference type="EMBL" id="CAKKNE010000005">
    <property type="protein sequence ID" value="CAH0375817.1"/>
    <property type="molecule type" value="Genomic_DNA"/>
</dbReference>
<feature type="domain" description="Amino acid transporter transmembrane" evidence="7">
    <location>
        <begin position="13"/>
        <end position="542"/>
    </location>
</feature>
<dbReference type="Proteomes" id="UP000789595">
    <property type="component" value="Unassembled WGS sequence"/>
</dbReference>
<feature type="transmembrane region" description="Helical" evidence="6">
    <location>
        <begin position="12"/>
        <end position="33"/>
    </location>
</feature>
<evidence type="ECO:0000313" key="9">
    <source>
        <dbReference type="Proteomes" id="UP000789595"/>
    </source>
</evidence>
<feature type="transmembrane region" description="Helical" evidence="6">
    <location>
        <begin position="100"/>
        <end position="118"/>
    </location>
</feature>
<dbReference type="Pfam" id="PF01490">
    <property type="entry name" value="Aa_trans"/>
    <property type="match status" value="1"/>
</dbReference>
<feature type="transmembrane region" description="Helical" evidence="6">
    <location>
        <begin position="168"/>
        <end position="188"/>
    </location>
</feature>
<dbReference type="GO" id="GO:0016020">
    <property type="term" value="C:membrane"/>
    <property type="evidence" value="ECO:0007669"/>
    <property type="project" value="UniProtKB-SubCell"/>
</dbReference>
<keyword evidence="3 6" id="KW-1133">Transmembrane helix</keyword>
<feature type="transmembrane region" description="Helical" evidence="6">
    <location>
        <begin position="138"/>
        <end position="156"/>
    </location>
</feature>
<gene>
    <name evidence="8" type="ORF">PECAL_5P03650</name>
</gene>
<evidence type="ECO:0000256" key="2">
    <source>
        <dbReference type="ARBA" id="ARBA00022692"/>
    </source>
</evidence>
<evidence type="ECO:0000259" key="7">
    <source>
        <dbReference type="Pfam" id="PF01490"/>
    </source>
</evidence>
<feature type="transmembrane region" description="Helical" evidence="6">
    <location>
        <begin position="39"/>
        <end position="57"/>
    </location>
</feature>
<proteinExistence type="predicted"/>
<feature type="region of interest" description="Disordered" evidence="5">
    <location>
        <begin position="373"/>
        <end position="421"/>
    </location>
</feature>
<comment type="caution">
    <text evidence="8">The sequence shown here is derived from an EMBL/GenBank/DDBJ whole genome shotgun (WGS) entry which is preliminary data.</text>
</comment>
<evidence type="ECO:0000313" key="8">
    <source>
        <dbReference type="EMBL" id="CAH0375817.1"/>
    </source>
</evidence>
<feature type="transmembrane region" description="Helical" evidence="6">
    <location>
        <begin position="487"/>
        <end position="507"/>
    </location>
</feature>
<sequence length="553" mass="59191">MAGGAAPGASKNAALLYFIKAFVGPGCLSLPLAFQNAGLELGLVTLLTLAVGVTLNLRTLVLCKRYYNTNDAPPTPGGRVHKTTTYADVAERALGKYGRMLVEVLVHIVQLGVCAVYFDFFGENMRALLPRKEREHIGVRLLALCIFPVYGSLALLKSVKGLAKFAALANALIFLAIGIVLFSAAAAMRQDASTSRQYAVAKPATLPLFFGTVVYSFEGVCNMLPVENALRHADDVWPILYGGMSVVVACYATVGAFCYAAWPDVQSGSITAEIASHDHASSLEAAGPVVANVCTVVAVIFTFPIQLFPSMELLEASFFFRERKRRRRHLVSTEDGVELRRPSYVKKHSDVHSADDVGNPMHAADDECAGDDELDEVKTSSPVVKRPSVTPLLETPDTSTPETPTSTNPLTKDEAKSDPEFDNLVDVELAKRREPANTEVGEPVSPRAVPEATAKRKVMTWPRVFFRLGVVLGTFLAAVAVPDLGALIALLGALTGSILSLIAPALINRKCPREKGGWECVADGMTILIGVIGGTLGTYQAFLNVVNGGDISE</sequence>
<dbReference type="AlphaFoldDB" id="A0A8J2X0H1"/>
<feature type="compositionally biased region" description="Low complexity" evidence="5">
    <location>
        <begin position="390"/>
        <end position="410"/>
    </location>
</feature>
<feature type="transmembrane region" description="Helical" evidence="6">
    <location>
        <begin position="289"/>
        <end position="320"/>
    </location>
</feature>
<comment type="subcellular location">
    <subcellularLocation>
        <location evidence="1">Membrane</location>
        <topology evidence="1">Multi-pass membrane protein</topology>
    </subcellularLocation>
</comment>
<feature type="transmembrane region" description="Helical" evidence="6">
    <location>
        <begin position="464"/>
        <end position="481"/>
    </location>
</feature>
<dbReference type="PANTHER" id="PTHR22950">
    <property type="entry name" value="AMINO ACID TRANSPORTER"/>
    <property type="match status" value="1"/>
</dbReference>
<protein>
    <recommendedName>
        <fullName evidence="7">Amino acid transporter transmembrane domain-containing protein</fullName>
    </recommendedName>
</protein>